<dbReference type="FunFam" id="3.40.640.10:FF:000053">
    <property type="entry name" value="Aminotransferase, class I"/>
    <property type="match status" value="1"/>
</dbReference>
<dbReference type="GO" id="GO:0008483">
    <property type="term" value="F:transaminase activity"/>
    <property type="evidence" value="ECO:0007669"/>
    <property type="project" value="UniProtKB-KW"/>
</dbReference>
<dbReference type="GO" id="GO:0003677">
    <property type="term" value="F:DNA binding"/>
    <property type="evidence" value="ECO:0007669"/>
    <property type="project" value="UniProtKB-KW"/>
</dbReference>
<dbReference type="AlphaFoldDB" id="A0A2S6IHZ5"/>
<accession>A0A2S6IHZ5</accession>
<evidence type="ECO:0000256" key="1">
    <source>
        <dbReference type="ARBA" id="ARBA00001933"/>
    </source>
</evidence>
<comment type="subunit">
    <text evidence="3">Homodimer.</text>
</comment>
<reference evidence="9 10" key="1">
    <citation type="submission" date="2018-02" db="EMBL/GenBank/DDBJ databases">
        <title>Genomic Encyclopedia of Archaeal and Bacterial Type Strains, Phase II (KMG-II): from individual species to whole genera.</title>
        <authorList>
            <person name="Goeker M."/>
        </authorList>
    </citation>
    <scope>NUCLEOTIDE SEQUENCE [LARGE SCALE GENOMIC DNA]</scope>
    <source>
        <strain evidence="9 10">DSM 22857</strain>
    </source>
</reference>
<dbReference type="GO" id="GO:1901605">
    <property type="term" value="P:alpha-amino acid metabolic process"/>
    <property type="evidence" value="ECO:0007669"/>
    <property type="project" value="TreeGrafter"/>
</dbReference>
<evidence type="ECO:0000313" key="10">
    <source>
        <dbReference type="Proteomes" id="UP000239485"/>
    </source>
</evidence>
<dbReference type="PANTHER" id="PTHR42790">
    <property type="entry name" value="AMINOTRANSFERASE"/>
    <property type="match status" value="1"/>
</dbReference>
<evidence type="ECO:0000256" key="6">
    <source>
        <dbReference type="ARBA" id="ARBA00022898"/>
    </source>
</evidence>
<dbReference type="InterPro" id="IPR015421">
    <property type="entry name" value="PyrdxlP-dep_Trfase_major"/>
</dbReference>
<keyword evidence="9" id="KW-0238">DNA-binding</keyword>
<dbReference type="InterPro" id="IPR015422">
    <property type="entry name" value="PyrdxlP-dep_Trfase_small"/>
</dbReference>
<evidence type="ECO:0000259" key="8">
    <source>
        <dbReference type="Pfam" id="PF00155"/>
    </source>
</evidence>
<proteinExistence type="inferred from homology"/>
<evidence type="ECO:0000313" key="9">
    <source>
        <dbReference type="EMBL" id="PPK93842.1"/>
    </source>
</evidence>
<evidence type="ECO:0000256" key="5">
    <source>
        <dbReference type="ARBA" id="ARBA00022679"/>
    </source>
</evidence>
<evidence type="ECO:0000256" key="3">
    <source>
        <dbReference type="ARBA" id="ARBA00011738"/>
    </source>
</evidence>
<dbReference type="InterPro" id="IPR015424">
    <property type="entry name" value="PyrdxlP-dep_Trfase"/>
</dbReference>
<protein>
    <submittedName>
        <fullName evidence="9">DNA-binding transcriptional MocR family regulator</fullName>
    </submittedName>
</protein>
<dbReference type="Gene3D" id="3.90.1150.10">
    <property type="entry name" value="Aspartate Aminotransferase, domain 1"/>
    <property type="match status" value="1"/>
</dbReference>
<keyword evidence="4" id="KW-0032">Aminotransferase</keyword>
<dbReference type="InterPro" id="IPR004839">
    <property type="entry name" value="Aminotransferase_I/II_large"/>
</dbReference>
<evidence type="ECO:0000256" key="4">
    <source>
        <dbReference type="ARBA" id="ARBA00022576"/>
    </source>
</evidence>
<dbReference type="InterPro" id="IPR050859">
    <property type="entry name" value="Class-I_PLP-dep_aminotransf"/>
</dbReference>
<dbReference type="Gene3D" id="3.40.640.10">
    <property type="entry name" value="Type I PLP-dependent aspartate aminotransferase-like (Major domain)"/>
    <property type="match status" value="1"/>
</dbReference>
<dbReference type="RefSeq" id="WP_104433411.1">
    <property type="nucleotide sequence ID" value="NZ_PTJD01000009.1"/>
</dbReference>
<dbReference type="GO" id="GO:0030170">
    <property type="term" value="F:pyridoxal phosphate binding"/>
    <property type="evidence" value="ECO:0007669"/>
    <property type="project" value="InterPro"/>
</dbReference>
<gene>
    <name evidence="9" type="ORF">CLV92_109119</name>
</gene>
<keyword evidence="6" id="KW-0663">Pyridoxal phosphate</keyword>
<name>A0A2S6IHZ5_9ACTN</name>
<dbReference type="SUPFAM" id="SSF53383">
    <property type="entry name" value="PLP-dependent transferases"/>
    <property type="match status" value="1"/>
</dbReference>
<comment type="cofactor">
    <cofactor evidence="1">
        <name>pyridoxal 5'-phosphate</name>
        <dbReference type="ChEBI" id="CHEBI:597326"/>
    </cofactor>
</comment>
<dbReference type="CDD" id="cd00609">
    <property type="entry name" value="AAT_like"/>
    <property type="match status" value="1"/>
</dbReference>
<dbReference type="PANTHER" id="PTHR42790:SF19">
    <property type="entry name" value="KYNURENINE_ALPHA-AMINOADIPATE AMINOTRANSFERASE, MITOCHONDRIAL"/>
    <property type="match status" value="1"/>
</dbReference>
<feature type="domain" description="Aminotransferase class I/classII large" evidence="8">
    <location>
        <begin position="94"/>
        <end position="431"/>
    </location>
</feature>
<dbReference type="OrthoDB" id="199743at2"/>
<dbReference type="Pfam" id="PF00155">
    <property type="entry name" value="Aminotran_1_2"/>
    <property type="match status" value="1"/>
</dbReference>
<organism evidence="9 10">
    <name type="scientific">Kineococcus xinjiangensis</name>
    <dbReference type="NCBI Taxonomy" id="512762"/>
    <lineage>
        <taxon>Bacteria</taxon>
        <taxon>Bacillati</taxon>
        <taxon>Actinomycetota</taxon>
        <taxon>Actinomycetes</taxon>
        <taxon>Kineosporiales</taxon>
        <taxon>Kineosporiaceae</taxon>
        <taxon>Kineococcus</taxon>
    </lineage>
</organism>
<sequence length="468" mass="49940">MSQSQRPANPSAAEAAAAAGAVAAAAAGAPLGAGRAAVGTRLDPWLSSYAERTRSMTASEIRALFAVANRPEVVSLAGGMPYLPALPLDVIAGIAQRLIAERGAVALQYGSGQGEEVLREQIVQVMREQQIHASPEDVVVTTGSQQALDLVARVFLDPGDVVVAEAPSYVGALNVFRSYQADVVHVPLDADGLQPQALEEALVALEAAGRRAKFLYTVPNHHNPAGVTLSAARRPQVLEVARRHGLLVLEDDPYALLGFDGDPLPAMRSLDADGVIHLGSFSKTLAPGFRLGWAVAPHAVREKLVMAAEASVLCPTSFGQLAVAEYLSTYDWKGQVKTFRELYRERRDATLQALATHLPMTTWTQPKGGFYVWVTLPEGLDATAMLPRAVTARVAYVPGTAFYADDQGRQHLRLSYCFPTAERIQEGVRRLAGVVQAELETQAMFGTPLHGHPHLHHGSGDAPGPELA</sequence>
<keyword evidence="5" id="KW-0808">Transferase</keyword>
<comment type="similarity">
    <text evidence="2">Belongs to the class-I pyridoxal-phosphate-dependent aminotransferase family.</text>
</comment>
<dbReference type="Proteomes" id="UP000239485">
    <property type="component" value="Unassembled WGS sequence"/>
</dbReference>
<comment type="caution">
    <text evidence="9">The sequence shown here is derived from an EMBL/GenBank/DDBJ whole genome shotgun (WGS) entry which is preliminary data.</text>
</comment>
<keyword evidence="10" id="KW-1185">Reference proteome</keyword>
<dbReference type="EMBL" id="PTJD01000009">
    <property type="protein sequence ID" value="PPK93842.1"/>
    <property type="molecule type" value="Genomic_DNA"/>
</dbReference>
<evidence type="ECO:0000256" key="7">
    <source>
        <dbReference type="SAM" id="MobiDB-lite"/>
    </source>
</evidence>
<evidence type="ECO:0000256" key="2">
    <source>
        <dbReference type="ARBA" id="ARBA00007441"/>
    </source>
</evidence>
<feature type="region of interest" description="Disordered" evidence="7">
    <location>
        <begin position="446"/>
        <end position="468"/>
    </location>
</feature>